<keyword evidence="1" id="KW-1133">Transmembrane helix</keyword>
<dbReference type="Pfam" id="PF03729">
    <property type="entry name" value="DUF308"/>
    <property type="match status" value="1"/>
</dbReference>
<feature type="transmembrane region" description="Helical" evidence="1">
    <location>
        <begin position="7"/>
        <end position="26"/>
    </location>
</feature>
<protein>
    <submittedName>
        <fullName evidence="2">Uncharacterized membrane protein HdeD (DUF308 family)</fullName>
    </submittedName>
</protein>
<feature type="transmembrane region" description="Helical" evidence="1">
    <location>
        <begin position="62"/>
        <end position="83"/>
    </location>
</feature>
<gene>
    <name evidence="2" type="ORF">FHS60_001111</name>
</gene>
<dbReference type="InterPro" id="IPR005325">
    <property type="entry name" value="DUF308_memb"/>
</dbReference>
<dbReference type="AlphaFoldDB" id="A0A7W5UEL7"/>
<dbReference type="EMBL" id="JACICA010000004">
    <property type="protein sequence ID" value="MBB3702648.1"/>
    <property type="molecule type" value="Genomic_DNA"/>
</dbReference>
<keyword evidence="1" id="KW-0472">Membrane</keyword>
<dbReference type="InterPro" id="IPR052712">
    <property type="entry name" value="Acid_resist_chaperone_HdeD"/>
</dbReference>
<reference evidence="2 3" key="1">
    <citation type="submission" date="2020-08" db="EMBL/GenBank/DDBJ databases">
        <title>Genomic Encyclopedia of Type Strains, Phase IV (KMG-IV): sequencing the most valuable type-strain genomes for metagenomic binning, comparative biology and taxonomic classification.</title>
        <authorList>
            <person name="Goeker M."/>
        </authorList>
    </citation>
    <scope>NUCLEOTIDE SEQUENCE [LARGE SCALE GENOMIC DNA]</scope>
    <source>
        <strain evidence="2 3">DSM 22548</strain>
    </source>
</reference>
<feature type="transmembrane region" description="Helical" evidence="1">
    <location>
        <begin position="89"/>
        <end position="110"/>
    </location>
</feature>
<name>A0A7W5UEL7_9BACT</name>
<dbReference type="PANTHER" id="PTHR34989">
    <property type="entry name" value="PROTEIN HDED"/>
    <property type="match status" value="1"/>
</dbReference>
<dbReference type="Proteomes" id="UP000541425">
    <property type="component" value="Unassembled WGS sequence"/>
</dbReference>
<feature type="transmembrane region" description="Helical" evidence="1">
    <location>
        <begin position="146"/>
        <end position="165"/>
    </location>
</feature>
<dbReference type="GO" id="GO:0005886">
    <property type="term" value="C:plasma membrane"/>
    <property type="evidence" value="ECO:0007669"/>
    <property type="project" value="TreeGrafter"/>
</dbReference>
<dbReference type="RefSeq" id="WP_183695958.1">
    <property type="nucleotide sequence ID" value="NZ_JACICA010000004.1"/>
</dbReference>
<comment type="caution">
    <text evidence="2">The sequence shown here is derived from an EMBL/GenBank/DDBJ whole genome shotgun (WGS) entry which is preliminary data.</text>
</comment>
<dbReference type="PANTHER" id="PTHR34989:SF1">
    <property type="entry name" value="PROTEIN HDED"/>
    <property type="match status" value="1"/>
</dbReference>
<organism evidence="2 3">
    <name type="scientific">Alloprevotella rava</name>
    <dbReference type="NCBI Taxonomy" id="671218"/>
    <lineage>
        <taxon>Bacteria</taxon>
        <taxon>Pseudomonadati</taxon>
        <taxon>Bacteroidota</taxon>
        <taxon>Bacteroidia</taxon>
        <taxon>Bacteroidales</taxon>
        <taxon>Prevotellaceae</taxon>
        <taxon>Alloprevotella</taxon>
    </lineage>
</organism>
<proteinExistence type="predicted"/>
<feature type="transmembrane region" description="Helical" evidence="1">
    <location>
        <begin position="32"/>
        <end position="53"/>
    </location>
</feature>
<feature type="transmembrane region" description="Helical" evidence="1">
    <location>
        <begin position="122"/>
        <end position="140"/>
    </location>
</feature>
<evidence type="ECO:0000313" key="3">
    <source>
        <dbReference type="Proteomes" id="UP000541425"/>
    </source>
</evidence>
<evidence type="ECO:0000256" key="1">
    <source>
        <dbReference type="SAM" id="Phobius"/>
    </source>
</evidence>
<sequence>MTNSVRNLVLRAFCLLVLGIILLVYSNNIADAIVQAIGALLIIPGLFSIGCLFREKKSQGEVALSLILGSATIVLGSILLIWPSMFISALMYTLAGFLILAGTAQFTSRWHMQKQGIEFDKLSYFVPVLTLLAGIVVIAFPLETASIPFCIIGAAFCLYAILEFVSAWQIRKYKKTHPKSTIVVDEAEETKTDTQE</sequence>
<accession>A0A7W5UEL7</accession>
<evidence type="ECO:0000313" key="2">
    <source>
        <dbReference type="EMBL" id="MBB3702648.1"/>
    </source>
</evidence>
<keyword evidence="1" id="KW-0812">Transmembrane</keyword>